<dbReference type="HOGENOM" id="CLU_075279_0_0_3"/>
<dbReference type="EMBL" id="CM002803">
    <property type="protein sequence ID" value="KEI67032.1"/>
    <property type="molecule type" value="Genomic_DNA"/>
</dbReference>
<dbReference type="Proteomes" id="UP000027395">
    <property type="component" value="Chromosome"/>
</dbReference>
<dbReference type="PANTHER" id="PTHR33352">
    <property type="entry name" value="SLR1095 PROTEIN"/>
    <property type="match status" value="1"/>
</dbReference>
<accession>A0A073CGJ6</accession>
<proteinExistence type="predicted"/>
<reference evidence="3 4" key="1">
    <citation type="journal article" date="2014" name="Appl. Environ. Microbiol.">
        <title>Elucidation of insertion elements encoded on plasmids and in vitro construction of shuttle vectors from the toxic cyanobacterium Planktothrix.</title>
        <authorList>
            <person name="Christiansen G."/>
            <person name="Goesmann A."/>
            <person name="Kurmayer R."/>
        </authorList>
    </citation>
    <scope>NUCLEOTIDE SEQUENCE [LARGE SCALE GENOMIC DNA]</scope>
    <source>
        <strain evidence="3 4">NIVA-CYA 126/8</strain>
    </source>
</reference>
<dbReference type="Gene3D" id="3.90.1570.10">
    <property type="entry name" value="tt1808, chain A"/>
    <property type="match status" value="1"/>
</dbReference>
<dbReference type="AlphaFoldDB" id="A0A073CGJ6"/>
<dbReference type="InterPro" id="IPR011335">
    <property type="entry name" value="Restrct_endonuc-II-like"/>
</dbReference>
<evidence type="ECO:0000313" key="4">
    <source>
        <dbReference type="Proteomes" id="UP000027395"/>
    </source>
</evidence>
<dbReference type="InterPro" id="IPR012296">
    <property type="entry name" value="Nuclease_put_TT1808"/>
</dbReference>
<dbReference type="PATRIC" id="fig|388467.6.peg.2013"/>
<keyword evidence="4" id="KW-1185">Reference proteome</keyword>
<evidence type="ECO:0000256" key="1">
    <source>
        <dbReference type="SAM" id="Coils"/>
    </source>
</evidence>
<dbReference type="InterPro" id="IPR008538">
    <property type="entry name" value="Uma2"/>
</dbReference>
<name>A0A073CGJ6_PLAA1</name>
<dbReference type="PANTHER" id="PTHR33352:SF2">
    <property type="entry name" value="SLL0995 PROTEIN"/>
    <property type="match status" value="1"/>
</dbReference>
<dbReference type="CDD" id="cd06260">
    <property type="entry name" value="DUF820-like"/>
    <property type="match status" value="1"/>
</dbReference>
<dbReference type="RefSeq" id="WP_042154004.1">
    <property type="nucleotide sequence ID" value="NZ_CM002803.1"/>
</dbReference>
<dbReference type="STRING" id="388467.A19Y_2064"/>
<evidence type="ECO:0000259" key="2">
    <source>
        <dbReference type="Pfam" id="PF05685"/>
    </source>
</evidence>
<dbReference type="Pfam" id="PF05685">
    <property type="entry name" value="Uma2"/>
    <property type="match status" value="1"/>
</dbReference>
<organism evidence="3 4">
    <name type="scientific">Planktothrix agardhii (strain NIVA-CYA 126/8)</name>
    <dbReference type="NCBI Taxonomy" id="388467"/>
    <lineage>
        <taxon>Bacteria</taxon>
        <taxon>Bacillati</taxon>
        <taxon>Cyanobacteriota</taxon>
        <taxon>Cyanophyceae</taxon>
        <taxon>Oscillatoriophycideae</taxon>
        <taxon>Oscillatoriales</taxon>
        <taxon>Microcoleaceae</taxon>
        <taxon>Planktothrix</taxon>
    </lineage>
</organism>
<sequence length="233" mass="27451">MVQLQPLLSSDIIYPESDGKPMADNTKQFRWIVIIKQNLDQLYTNDPNVFVAGDLFWYPVEGRNTIVQAPDVMIAMGRPKGDRPSYKQWQEDGVSPQVVFEILSPCNSQTDMEKKLLFYDRYGVEEYYIYDPDRNQFKGWLRREMGLDVIEEINVWVSPRLGIRFDLSGEELQIYRPDGIPFLSYQEVSEQLAQERQRSEQEYQRAENAQQRLAEMETVLQQYRDRFGDLPSE</sequence>
<keyword evidence="1" id="KW-0175">Coiled coil</keyword>
<dbReference type="SUPFAM" id="SSF52980">
    <property type="entry name" value="Restriction endonuclease-like"/>
    <property type="match status" value="1"/>
</dbReference>
<dbReference type="eggNOG" id="COG4636">
    <property type="taxonomic scope" value="Bacteria"/>
</dbReference>
<feature type="domain" description="Putative restriction endonuclease" evidence="2">
    <location>
        <begin position="45"/>
        <end position="143"/>
    </location>
</feature>
<feature type="coiled-coil region" evidence="1">
    <location>
        <begin position="185"/>
        <end position="226"/>
    </location>
</feature>
<gene>
    <name evidence="3" type="ORF">A19Y_2064</name>
</gene>
<evidence type="ECO:0000313" key="3">
    <source>
        <dbReference type="EMBL" id="KEI67032.1"/>
    </source>
</evidence>
<protein>
    <recommendedName>
        <fullName evidence="2">Putative restriction endonuclease domain-containing protein</fullName>
    </recommendedName>
</protein>